<sequence length="71" mass="7617">MQTACIFGQATVANLAIARDLLDVTERIAPPWLNAGFDFLDFSLSPHPVSSSTGAADNEAGNIFTMFIPFL</sequence>
<comment type="caution">
    <text evidence="1">The sequence shown here is derived from an EMBL/GenBank/DDBJ whole genome shotgun (WGS) entry which is preliminary data.</text>
</comment>
<dbReference type="AlphaFoldDB" id="A0A0E2YY14"/>
<organism evidence="1 2">
    <name type="scientific">Nitrosococcus oceani C-27</name>
    <dbReference type="NCBI Taxonomy" id="314279"/>
    <lineage>
        <taxon>Bacteria</taxon>
        <taxon>Pseudomonadati</taxon>
        <taxon>Pseudomonadota</taxon>
        <taxon>Gammaproteobacteria</taxon>
        <taxon>Chromatiales</taxon>
        <taxon>Chromatiaceae</taxon>
        <taxon>Nitrosococcus</taxon>
    </lineage>
</organism>
<protein>
    <submittedName>
        <fullName evidence="1">Uncharacterized protein</fullName>
    </submittedName>
</protein>
<name>A0A0E2YY14_9GAMM</name>
<reference evidence="1 2" key="1">
    <citation type="submission" date="2014-07" db="EMBL/GenBank/DDBJ databases">
        <title>Comparative analysis of Nitrosococcus oceani genome inventories of strains from Pacific and Atlantic gyres.</title>
        <authorList>
            <person name="Lim C.K."/>
            <person name="Wang L."/>
            <person name="Sayavedra-Soto L.A."/>
            <person name="Klotz M.G."/>
        </authorList>
    </citation>
    <scope>NUCLEOTIDE SEQUENCE [LARGE SCALE GENOMIC DNA]</scope>
    <source>
        <strain evidence="1 2">C-27</strain>
    </source>
</reference>
<dbReference type="EMBL" id="JPGN01000088">
    <property type="protein sequence ID" value="KFI18099.1"/>
    <property type="molecule type" value="Genomic_DNA"/>
</dbReference>
<proteinExistence type="predicted"/>
<dbReference type="Proteomes" id="UP000028839">
    <property type="component" value="Unassembled WGS sequence"/>
</dbReference>
<accession>A0A0E2YY14</accession>
<dbReference type="HOGENOM" id="CLU_2735950_0_0_6"/>
<gene>
    <name evidence="1" type="ORF">IB75_16415</name>
</gene>
<evidence type="ECO:0000313" key="1">
    <source>
        <dbReference type="EMBL" id="KFI18099.1"/>
    </source>
</evidence>
<evidence type="ECO:0000313" key="2">
    <source>
        <dbReference type="Proteomes" id="UP000028839"/>
    </source>
</evidence>